<keyword evidence="5" id="KW-0808">Transferase</keyword>
<dbReference type="GO" id="GO:0008781">
    <property type="term" value="F:N-acylneuraminate cytidylyltransferase activity"/>
    <property type="evidence" value="ECO:0007669"/>
    <property type="project" value="UniProtKB-EC"/>
</dbReference>
<dbReference type="EMBL" id="AHIH01000001">
    <property type="protein sequence ID" value="EHN71545.1"/>
    <property type="molecule type" value="Genomic_DNA"/>
</dbReference>
<dbReference type="EC" id="2.7.7.43" evidence="4"/>
<dbReference type="Proteomes" id="UP000004521">
    <property type="component" value="Chromosome I"/>
</dbReference>
<accession>A0AAV3EXC6</accession>
<dbReference type="InterPro" id="IPR003329">
    <property type="entry name" value="Cytidylyl_trans"/>
</dbReference>
<dbReference type="RefSeq" id="WP_005417124.1">
    <property type="nucleotide sequence ID" value="NZ_CM001400.1"/>
</dbReference>
<dbReference type="InterPro" id="IPR050793">
    <property type="entry name" value="CMP-NeuNAc_synthase"/>
</dbReference>
<dbReference type="InterPro" id="IPR023198">
    <property type="entry name" value="PGP-like_dom2"/>
</dbReference>
<evidence type="ECO:0000313" key="5">
    <source>
        <dbReference type="EMBL" id="EHN71545.1"/>
    </source>
</evidence>
<dbReference type="InterPro" id="IPR029044">
    <property type="entry name" value="Nucleotide-diphossugar_trans"/>
</dbReference>
<comment type="similarity">
    <text evidence="3">Belongs to the CMP-NeuNAc synthase family.</text>
</comment>
<dbReference type="Pfam" id="PF02348">
    <property type="entry name" value="CTP_transf_3"/>
    <property type="match status" value="1"/>
</dbReference>
<sequence>MYKKYDLAAVIPVRLGSSRVSQKALLEVGDEKITLLAWKIRQLKKVLNKANIYVSTESDVLKKIALEEGVKVHHRDEYLADGHKASFSEVIVGVVKDIPHEHIAWVTCVVPLMSPKEYLQGFKEYDEHVLSDNSTCDSLVSTNLLKEYFWNDDEAINYSATKHHTISQELPNIYRVTNGLYMAPKELMLEKEYILGEKPYKSCVSKIAGIDIDEYEDYEIARDLIGIYNTKEKEKEKESIVFLDFDGVVVDSAKEAYAISMLTSGKISKLDELDLDSEHCKRFLGQRCHIGPAWNYFYLLKCIDENKESQFSDILPNEAGKEAKKFLNEFFATRQVIRNHFWDDWLKLNELYTGSERFIELINNNKNVVIVTTKDSATVNALLIKYGIKREIDIYDSKDYDQFGCKSLFMDDFIKNNKIKKAIFIDDSYSHIAKCEWVENLSVVQAKWGYVTPDIFEDNKDEVINLIMEVLRG</sequence>
<dbReference type="InterPro" id="IPR023214">
    <property type="entry name" value="HAD_sf"/>
</dbReference>
<name>A0AAV3EXC6_ALIFS</name>
<dbReference type="Gene3D" id="1.10.150.240">
    <property type="entry name" value="Putative phosphatase, domain 2"/>
    <property type="match status" value="1"/>
</dbReference>
<proteinExistence type="inferred from homology"/>
<dbReference type="Gene3D" id="3.40.50.1000">
    <property type="entry name" value="HAD superfamily/HAD-like"/>
    <property type="match status" value="1"/>
</dbReference>
<evidence type="ECO:0000256" key="3">
    <source>
        <dbReference type="ARBA" id="ARBA00010726"/>
    </source>
</evidence>
<reference evidence="5 6" key="1">
    <citation type="journal article" date="2012" name="J. Bacteriol.">
        <title>Draft Genome Sequence of Vibrio fischeri SR5, a Strain Isolated from the Light Organ of the Mediterranean Squid Sepiola robusta.</title>
        <authorList>
            <person name="Gyllborg M.C."/>
            <person name="Sahl J.W."/>
            <person name="Cronin D.C.III."/>
            <person name="Rasko D.A."/>
            <person name="Mandel M.J."/>
        </authorList>
    </citation>
    <scope>NUCLEOTIDE SEQUENCE [LARGE SCALE GENOMIC DNA]</scope>
    <source>
        <strain evidence="5 6">SR5</strain>
    </source>
</reference>
<evidence type="ECO:0000313" key="6">
    <source>
        <dbReference type="Proteomes" id="UP000004521"/>
    </source>
</evidence>
<gene>
    <name evidence="5" type="ORF">VFSR5_0169</name>
</gene>
<evidence type="ECO:0000256" key="1">
    <source>
        <dbReference type="ARBA" id="ARBA00001862"/>
    </source>
</evidence>
<protein>
    <recommendedName>
        <fullName evidence="4">N-acylneuraminate cytidylyltransferase</fullName>
        <ecNumber evidence="4">2.7.7.43</ecNumber>
    </recommendedName>
</protein>
<dbReference type="PANTHER" id="PTHR21485">
    <property type="entry name" value="HAD SUPERFAMILY MEMBERS CMAS AND KDSC"/>
    <property type="match status" value="1"/>
</dbReference>
<evidence type="ECO:0000256" key="4">
    <source>
        <dbReference type="ARBA" id="ARBA00012491"/>
    </source>
</evidence>
<comment type="catalytic activity">
    <reaction evidence="1">
        <text>an N-acylneuraminate + CTP = a CMP-N-acyl-beta-neuraminate + diphosphate</text>
        <dbReference type="Rhea" id="RHEA:11344"/>
        <dbReference type="ChEBI" id="CHEBI:33019"/>
        <dbReference type="ChEBI" id="CHEBI:37563"/>
        <dbReference type="ChEBI" id="CHEBI:60073"/>
        <dbReference type="ChEBI" id="CHEBI:68671"/>
        <dbReference type="EC" id="2.7.7.43"/>
    </reaction>
</comment>
<evidence type="ECO:0000256" key="2">
    <source>
        <dbReference type="ARBA" id="ARBA00005141"/>
    </source>
</evidence>
<organism evidence="5 6">
    <name type="scientific">Aliivibrio fischeri SR5</name>
    <dbReference type="NCBI Taxonomy" id="1088719"/>
    <lineage>
        <taxon>Bacteria</taxon>
        <taxon>Pseudomonadati</taxon>
        <taxon>Pseudomonadota</taxon>
        <taxon>Gammaproteobacteria</taxon>
        <taxon>Vibrionales</taxon>
        <taxon>Vibrionaceae</taxon>
        <taxon>Aliivibrio</taxon>
    </lineage>
</organism>
<dbReference type="PANTHER" id="PTHR21485:SF3">
    <property type="entry name" value="N-ACYLNEURAMINATE CYTIDYLYLTRANSFERASE"/>
    <property type="match status" value="1"/>
</dbReference>
<dbReference type="Gene3D" id="3.90.550.10">
    <property type="entry name" value="Spore Coat Polysaccharide Biosynthesis Protein SpsA, Chain A"/>
    <property type="match status" value="1"/>
</dbReference>
<dbReference type="SUPFAM" id="SSF53448">
    <property type="entry name" value="Nucleotide-diphospho-sugar transferases"/>
    <property type="match status" value="1"/>
</dbReference>
<dbReference type="AlphaFoldDB" id="A0AAV3EXC6"/>
<dbReference type="InterPro" id="IPR036412">
    <property type="entry name" value="HAD-like_sf"/>
</dbReference>
<comment type="caution">
    <text evidence="5">The sequence shown here is derived from an EMBL/GenBank/DDBJ whole genome shotgun (WGS) entry which is preliminary data.</text>
</comment>
<dbReference type="SUPFAM" id="SSF56784">
    <property type="entry name" value="HAD-like"/>
    <property type="match status" value="1"/>
</dbReference>
<keyword evidence="5" id="KW-0548">Nucleotidyltransferase</keyword>
<comment type="pathway">
    <text evidence="2">Amino-sugar metabolism; N-acetylneuraminate metabolism.</text>
</comment>